<dbReference type="Proteomes" id="UP000265520">
    <property type="component" value="Unassembled WGS sequence"/>
</dbReference>
<name>A0A392RGQ9_9FABA</name>
<keyword evidence="2" id="KW-1185">Reference proteome</keyword>
<evidence type="ECO:0000313" key="2">
    <source>
        <dbReference type="Proteomes" id="UP000265520"/>
    </source>
</evidence>
<protein>
    <submittedName>
        <fullName evidence="1">Uncharacterized protein</fullName>
    </submittedName>
</protein>
<organism evidence="1 2">
    <name type="scientific">Trifolium medium</name>
    <dbReference type="NCBI Taxonomy" id="97028"/>
    <lineage>
        <taxon>Eukaryota</taxon>
        <taxon>Viridiplantae</taxon>
        <taxon>Streptophyta</taxon>
        <taxon>Embryophyta</taxon>
        <taxon>Tracheophyta</taxon>
        <taxon>Spermatophyta</taxon>
        <taxon>Magnoliopsida</taxon>
        <taxon>eudicotyledons</taxon>
        <taxon>Gunneridae</taxon>
        <taxon>Pentapetalae</taxon>
        <taxon>rosids</taxon>
        <taxon>fabids</taxon>
        <taxon>Fabales</taxon>
        <taxon>Fabaceae</taxon>
        <taxon>Papilionoideae</taxon>
        <taxon>50 kb inversion clade</taxon>
        <taxon>NPAAA clade</taxon>
        <taxon>Hologalegina</taxon>
        <taxon>IRL clade</taxon>
        <taxon>Trifolieae</taxon>
        <taxon>Trifolium</taxon>
    </lineage>
</organism>
<accession>A0A392RGQ9</accession>
<dbReference type="AlphaFoldDB" id="A0A392RGQ9"/>
<evidence type="ECO:0000313" key="1">
    <source>
        <dbReference type="EMBL" id="MCI35397.1"/>
    </source>
</evidence>
<dbReference type="EMBL" id="LXQA010222974">
    <property type="protein sequence ID" value="MCI35397.1"/>
    <property type="molecule type" value="Genomic_DNA"/>
</dbReference>
<reference evidence="1 2" key="1">
    <citation type="journal article" date="2018" name="Front. Plant Sci.">
        <title>Red Clover (Trifolium pratense) and Zigzag Clover (T. medium) - A Picture of Genomic Similarities and Differences.</title>
        <authorList>
            <person name="Dluhosova J."/>
            <person name="Istvanek J."/>
            <person name="Nedelnik J."/>
            <person name="Repkova J."/>
        </authorList>
    </citation>
    <scope>NUCLEOTIDE SEQUENCE [LARGE SCALE GENOMIC DNA]</scope>
    <source>
        <strain evidence="2">cv. 10/8</strain>
        <tissue evidence="1">Leaf</tissue>
    </source>
</reference>
<feature type="non-terminal residue" evidence="1">
    <location>
        <position position="46"/>
    </location>
</feature>
<sequence length="46" mass="5062">MVLAASAFSGSGDCRRMHCATYVTYGFTFRRWHATEGSISGISSRE</sequence>
<proteinExistence type="predicted"/>
<comment type="caution">
    <text evidence="1">The sequence shown here is derived from an EMBL/GenBank/DDBJ whole genome shotgun (WGS) entry which is preliminary data.</text>
</comment>